<evidence type="ECO:0000313" key="1">
    <source>
        <dbReference type="EMBL" id="OXN01489.1"/>
    </source>
</evidence>
<reference evidence="1 2" key="1">
    <citation type="submission" date="2017-05" db="EMBL/GenBank/DDBJ databases">
        <title>Bifidobacterium vansinderenii sp. nov.</title>
        <authorList>
            <person name="Lugli G.A."/>
            <person name="Duranti S."/>
            <person name="Mangifesta M."/>
        </authorList>
    </citation>
    <scope>NUCLEOTIDE SEQUENCE [LARGE SCALE GENOMIC DNA]</scope>
    <source>
        <strain evidence="1 2">Tam10B</strain>
    </source>
</reference>
<dbReference type="OrthoDB" id="3229928at2"/>
<evidence type="ECO:0000313" key="2">
    <source>
        <dbReference type="Proteomes" id="UP000215433"/>
    </source>
</evidence>
<gene>
    <name evidence="1" type="ORF">Tam10B_0492</name>
</gene>
<accession>A0A229W0T2</accession>
<sequence length="286" mass="31109">MKTFTYTSGVDANTVVDLADPDGIMIGQIRELRSTAWNVDTDYRTVSSATREAREDEATGNCSDLEQLDRAVTVFDADLAGLKNGQGRATAGTLTVDGWWQKCLVTHVEPKLAFRGFAQCTFRFLLLDGVWRHDLDALHYWPASASGGTADLDLPTDMPFDLAGGAKLDTLVNTSLLPRPWRMTIFGPATNPSIVIGGNTHQIDVTIPDGGYLTVDAIDGEKAVTLVDQQGNRTNVFDKARRGTGQGSGEYIFERIPAGTSTLSWSNSFGFDLTVVEERSVPPWSN</sequence>
<dbReference type="RefSeq" id="WP_093959674.1">
    <property type="nucleotide sequence ID" value="NZ_NEWD01000004.1"/>
</dbReference>
<keyword evidence="2" id="KW-1185">Reference proteome</keyword>
<name>A0A229W0T2_9BIFI</name>
<protein>
    <submittedName>
        <fullName evidence="1">Uncharacterized protein</fullName>
    </submittedName>
</protein>
<dbReference type="EMBL" id="NEWD01000004">
    <property type="protein sequence ID" value="OXN01489.1"/>
    <property type="molecule type" value="Genomic_DNA"/>
</dbReference>
<organism evidence="1 2">
    <name type="scientific">Bifidobacterium vansinderenii</name>
    <dbReference type="NCBI Taxonomy" id="1984871"/>
    <lineage>
        <taxon>Bacteria</taxon>
        <taxon>Bacillati</taxon>
        <taxon>Actinomycetota</taxon>
        <taxon>Actinomycetes</taxon>
        <taxon>Bifidobacteriales</taxon>
        <taxon>Bifidobacteriaceae</taxon>
        <taxon>Bifidobacterium</taxon>
    </lineage>
</organism>
<comment type="caution">
    <text evidence="1">The sequence shown here is derived from an EMBL/GenBank/DDBJ whole genome shotgun (WGS) entry which is preliminary data.</text>
</comment>
<proteinExistence type="predicted"/>
<dbReference type="Proteomes" id="UP000215433">
    <property type="component" value="Unassembled WGS sequence"/>
</dbReference>
<dbReference type="AlphaFoldDB" id="A0A229W0T2"/>